<dbReference type="EMBL" id="RCZH01000007">
    <property type="protein sequence ID" value="TPG39984.1"/>
    <property type="molecule type" value="Genomic_DNA"/>
</dbReference>
<evidence type="ECO:0000256" key="1">
    <source>
        <dbReference type="SAM" id="Phobius"/>
    </source>
</evidence>
<feature type="transmembrane region" description="Helical" evidence="1">
    <location>
        <begin position="40"/>
        <end position="64"/>
    </location>
</feature>
<reference evidence="2 3" key="1">
    <citation type="journal article" date="2019" name="Environ. Microbiol.">
        <title>Species interactions and distinct microbial communities in high Arctic permafrost affected cryosols are associated with the CH4 and CO2 gas fluxes.</title>
        <authorList>
            <person name="Altshuler I."/>
            <person name="Hamel J."/>
            <person name="Turney S."/>
            <person name="Magnuson E."/>
            <person name="Levesque R."/>
            <person name="Greer C."/>
            <person name="Whyte L.G."/>
        </authorList>
    </citation>
    <scope>NUCLEOTIDE SEQUENCE [LARGE SCALE GENOMIC DNA]</scope>
    <source>
        <strain evidence="2 3">42</strain>
    </source>
</reference>
<keyword evidence="1" id="KW-0472">Membrane</keyword>
<feature type="transmembrane region" description="Helical" evidence="1">
    <location>
        <begin position="7"/>
        <end position="28"/>
    </location>
</feature>
<comment type="caution">
    <text evidence="2">The sequence shown here is derived from an EMBL/GenBank/DDBJ whole genome shotgun (WGS) entry which is preliminary data.</text>
</comment>
<accession>A0A502ES96</accession>
<feature type="transmembrane region" description="Helical" evidence="1">
    <location>
        <begin position="101"/>
        <end position="119"/>
    </location>
</feature>
<keyword evidence="1" id="KW-1133">Transmembrane helix</keyword>
<feature type="transmembrane region" description="Helical" evidence="1">
    <location>
        <begin position="76"/>
        <end position="95"/>
    </location>
</feature>
<dbReference type="AlphaFoldDB" id="A0A502ES96"/>
<evidence type="ECO:0000313" key="2">
    <source>
        <dbReference type="EMBL" id="TPG39984.1"/>
    </source>
</evidence>
<gene>
    <name evidence="2" type="ORF">EAH81_11835</name>
</gene>
<sequence>MTRIYIMGHWILTLLSGPLILILKKYLLDFDTRNTIEFLEIYPIMIIMGFMFSIPTYLFCILIFNSIEDKNIKINYAKISFILIIIIGIWITTFIISGTLWFDIAVSYSISAITIGFFFKSDFKLPSQT</sequence>
<keyword evidence="3" id="KW-1185">Reference proteome</keyword>
<protein>
    <submittedName>
        <fullName evidence="2">Uncharacterized protein</fullName>
    </submittedName>
</protein>
<evidence type="ECO:0000313" key="3">
    <source>
        <dbReference type="Proteomes" id="UP000319700"/>
    </source>
</evidence>
<proteinExistence type="predicted"/>
<name>A0A502ES96_9FLAO</name>
<keyword evidence="1" id="KW-0812">Transmembrane</keyword>
<dbReference type="Proteomes" id="UP000319700">
    <property type="component" value="Unassembled WGS sequence"/>
</dbReference>
<organism evidence="2 3">
    <name type="scientific">Flavobacterium pectinovorum</name>
    <dbReference type="NCBI Taxonomy" id="29533"/>
    <lineage>
        <taxon>Bacteria</taxon>
        <taxon>Pseudomonadati</taxon>
        <taxon>Bacteroidota</taxon>
        <taxon>Flavobacteriia</taxon>
        <taxon>Flavobacteriales</taxon>
        <taxon>Flavobacteriaceae</taxon>
        <taxon>Flavobacterium</taxon>
    </lineage>
</organism>